<proteinExistence type="predicted"/>
<dbReference type="EMBL" id="QYAC01000011">
    <property type="protein sequence ID" value="MBL3680734.1"/>
    <property type="molecule type" value="Genomic_DNA"/>
</dbReference>
<dbReference type="Proteomes" id="UP001645859">
    <property type="component" value="Unassembled WGS sequence"/>
</dbReference>
<feature type="non-terminal residue" evidence="2">
    <location>
        <position position="30"/>
    </location>
</feature>
<gene>
    <name evidence="2" type="ORF">D3230_15765</name>
</gene>
<reference evidence="2 3" key="1">
    <citation type="submission" date="2018-09" db="EMBL/GenBank/DDBJ databases">
        <title>Comparative genomics of Leucobacter spp.</title>
        <authorList>
            <person name="Reis A.C."/>
            <person name="Kolvenbach B.A."/>
            <person name="Corvini P.F.X."/>
            <person name="Nunes O.C."/>
        </authorList>
    </citation>
    <scope>NUCLEOTIDE SEQUENCE [LARGE SCALE GENOMIC DNA]</scope>
    <source>
        <strain evidence="2 3">TAN 31504</strain>
    </source>
</reference>
<name>A0ABS1SJJ0_9MICO</name>
<keyword evidence="1" id="KW-0812">Transmembrane</keyword>
<feature type="transmembrane region" description="Helical" evidence="1">
    <location>
        <begin position="7"/>
        <end position="25"/>
    </location>
</feature>
<comment type="caution">
    <text evidence="2">The sequence shown here is derived from an EMBL/GenBank/DDBJ whole genome shotgun (WGS) entry which is preliminary data.</text>
</comment>
<evidence type="ECO:0000256" key="1">
    <source>
        <dbReference type="SAM" id="Phobius"/>
    </source>
</evidence>
<evidence type="ECO:0000313" key="3">
    <source>
        <dbReference type="Proteomes" id="UP001645859"/>
    </source>
</evidence>
<keyword evidence="1" id="KW-0472">Membrane</keyword>
<accession>A0ABS1SJJ0</accession>
<keyword evidence="1" id="KW-1133">Transmembrane helix</keyword>
<organism evidence="2 3">
    <name type="scientific">Leucobacter chromiireducens subsp. solipictus</name>
    <dbReference type="NCBI Taxonomy" id="398235"/>
    <lineage>
        <taxon>Bacteria</taxon>
        <taxon>Bacillati</taxon>
        <taxon>Actinomycetota</taxon>
        <taxon>Actinomycetes</taxon>
        <taxon>Micrococcales</taxon>
        <taxon>Microbacteriaceae</taxon>
        <taxon>Leucobacter</taxon>
    </lineage>
</organism>
<keyword evidence="3" id="KW-1185">Reference proteome</keyword>
<sequence>MIGALELGLIYGVMALGVYLTFRVLNFPDL</sequence>
<evidence type="ECO:0000313" key="2">
    <source>
        <dbReference type="EMBL" id="MBL3680734.1"/>
    </source>
</evidence>
<protein>
    <submittedName>
        <fullName evidence="2">ABC transporter permease</fullName>
    </submittedName>
</protein>